<feature type="transmembrane region" description="Helical" evidence="1">
    <location>
        <begin position="115"/>
        <end position="144"/>
    </location>
</feature>
<proteinExistence type="predicted"/>
<dbReference type="RefSeq" id="XP_002678287.1">
    <property type="nucleotide sequence ID" value="XM_002678241.1"/>
</dbReference>
<keyword evidence="3" id="KW-1185">Reference proteome</keyword>
<protein>
    <submittedName>
        <fullName evidence="2">Uncharacterized protein</fullName>
    </submittedName>
</protein>
<dbReference type="AlphaFoldDB" id="D2VBW0"/>
<dbReference type="VEuPathDB" id="AmoebaDB:NAEGRDRAFT_79358"/>
<organism evidence="3">
    <name type="scientific">Naegleria gruberi</name>
    <name type="common">Amoeba</name>
    <dbReference type="NCBI Taxonomy" id="5762"/>
    <lineage>
        <taxon>Eukaryota</taxon>
        <taxon>Discoba</taxon>
        <taxon>Heterolobosea</taxon>
        <taxon>Tetramitia</taxon>
        <taxon>Eutetramitia</taxon>
        <taxon>Vahlkampfiidae</taxon>
        <taxon>Naegleria</taxon>
    </lineage>
</organism>
<evidence type="ECO:0000313" key="2">
    <source>
        <dbReference type="EMBL" id="EFC45543.1"/>
    </source>
</evidence>
<feature type="transmembrane region" description="Helical" evidence="1">
    <location>
        <begin position="164"/>
        <end position="188"/>
    </location>
</feature>
<dbReference type="EMBL" id="GG738862">
    <property type="protein sequence ID" value="EFC45543.1"/>
    <property type="molecule type" value="Genomic_DNA"/>
</dbReference>
<dbReference type="GeneID" id="8857515"/>
<sequence length="285" mass="31617">MDKHVSKLGKETRADYLQFKRDVVSMTTKCEDVCASLKGIFDSLLSMIERYEQGIFDAQDCENAIDSQMKKLSDEFAKLENVKKLIDESTQKCSNISQEFYKYRKEFDKANVCKLLGSAVGLISSMALVGAGVSVVSLGLYIAFNPGVNIPIVSQAFGALTVQHGIGMVSAGTTAVVASATVLVASIIKMIEGTNDRTELPLVHESQLKLESFSEHLCKLKHQLLQCCSTFKSCKSQYDHPTAQQVLANKIVIIRRYIQKANPECETLFKLCMELRILACRQPEI</sequence>
<dbReference type="KEGG" id="ngr:NAEGRDRAFT_79358"/>
<dbReference type="InParanoid" id="D2VBW0"/>
<name>D2VBW0_NAEGR</name>
<dbReference type="Proteomes" id="UP000006671">
    <property type="component" value="Unassembled WGS sequence"/>
</dbReference>
<keyword evidence="1" id="KW-1133">Transmembrane helix</keyword>
<accession>D2VBW0</accession>
<gene>
    <name evidence="2" type="ORF">NAEGRDRAFT_79358</name>
</gene>
<evidence type="ECO:0000313" key="3">
    <source>
        <dbReference type="Proteomes" id="UP000006671"/>
    </source>
</evidence>
<evidence type="ECO:0000256" key="1">
    <source>
        <dbReference type="SAM" id="Phobius"/>
    </source>
</evidence>
<keyword evidence="1" id="KW-0812">Transmembrane</keyword>
<keyword evidence="1" id="KW-0472">Membrane</keyword>
<reference evidence="2 3" key="1">
    <citation type="journal article" date="2010" name="Cell">
        <title>The genome of Naegleria gruberi illuminates early eukaryotic versatility.</title>
        <authorList>
            <person name="Fritz-Laylin L.K."/>
            <person name="Prochnik S.E."/>
            <person name="Ginger M.L."/>
            <person name="Dacks J.B."/>
            <person name="Carpenter M.L."/>
            <person name="Field M.C."/>
            <person name="Kuo A."/>
            <person name="Paredez A."/>
            <person name="Chapman J."/>
            <person name="Pham J."/>
            <person name="Shu S."/>
            <person name="Neupane R."/>
            <person name="Cipriano M."/>
            <person name="Mancuso J."/>
            <person name="Tu H."/>
            <person name="Salamov A."/>
            <person name="Lindquist E."/>
            <person name="Shapiro H."/>
            <person name="Lucas S."/>
            <person name="Grigoriev I.V."/>
            <person name="Cande W.Z."/>
            <person name="Fulton C."/>
            <person name="Rokhsar D.S."/>
            <person name="Dawson S.C."/>
        </authorList>
    </citation>
    <scope>NUCLEOTIDE SEQUENCE [LARGE SCALE GENOMIC DNA]</scope>
    <source>
        <strain evidence="2 3">NEG-M</strain>
    </source>
</reference>